<dbReference type="GO" id="GO:0016787">
    <property type="term" value="F:hydrolase activity"/>
    <property type="evidence" value="ECO:0007669"/>
    <property type="project" value="UniProtKB-KW"/>
</dbReference>
<dbReference type="AlphaFoldDB" id="A0A7K1V9R6"/>
<dbReference type="EMBL" id="WRPP01000013">
    <property type="protein sequence ID" value="MVU83380.1"/>
    <property type="molecule type" value="Genomic_DNA"/>
</dbReference>
<name>A0A7K1V9R6_9NOCA</name>
<accession>A0A7K1V9R6</accession>
<evidence type="ECO:0000259" key="2">
    <source>
        <dbReference type="Pfam" id="PF00144"/>
    </source>
</evidence>
<keyword evidence="4" id="KW-1185">Reference proteome</keyword>
<dbReference type="PANTHER" id="PTHR46825">
    <property type="entry name" value="D-ALANYL-D-ALANINE-CARBOXYPEPTIDASE/ENDOPEPTIDASE AMPH"/>
    <property type="match status" value="1"/>
</dbReference>
<organism evidence="3 4">
    <name type="scientific">Nocardia terrae</name>
    <dbReference type="NCBI Taxonomy" id="2675851"/>
    <lineage>
        <taxon>Bacteria</taxon>
        <taxon>Bacillati</taxon>
        <taxon>Actinomycetota</taxon>
        <taxon>Actinomycetes</taxon>
        <taxon>Mycobacteriales</taxon>
        <taxon>Nocardiaceae</taxon>
        <taxon>Nocardia</taxon>
    </lineage>
</organism>
<evidence type="ECO:0000313" key="3">
    <source>
        <dbReference type="EMBL" id="MVU83380.1"/>
    </source>
</evidence>
<dbReference type="InterPro" id="IPR001466">
    <property type="entry name" value="Beta-lactam-related"/>
</dbReference>
<comment type="caution">
    <text evidence="3">The sequence shown here is derived from an EMBL/GenBank/DDBJ whole genome shotgun (WGS) entry which is preliminary data.</text>
</comment>
<dbReference type="InterPro" id="IPR050491">
    <property type="entry name" value="AmpC-like"/>
</dbReference>
<dbReference type="InterPro" id="IPR012338">
    <property type="entry name" value="Beta-lactam/transpept-like"/>
</dbReference>
<protein>
    <submittedName>
        <fullName evidence="3">Serine hydrolase</fullName>
    </submittedName>
</protein>
<keyword evidence="3" id="KW-0378">Hydrolase</keyword>
<evidence type="ECO:0000313" key="4">
    <source>
        <dbReference type="Proteomes" id="UP000466794"/>
    </source>
</evidence>
<sequence>MNTVTTTDAALTEFVAATAAKYGMPGVAVGIWVDGREIHANHGVTSTENPVPITEHTLFAIGSTSKTFTTTALLRLVDEGKVDLDAPVRTYVPELKLADEQHAAAITVKQLLNHTAGLEWNIINNTGEGDDGLAAFVATLSELPLIGAPGERPSYSQAGFNLLGRVIENVTGEPFEKVVAETVFAPIGLRESFYFRDDVMTRRFAAGHERQADGELEVSRSWKGSRANNPGGGLGSTVSDLLRWGRFHLGDGRGEQGGTVLSAELLDRMKQPTVALRASTLADAFGLCWMLRDVDGVRTVGHDGSGFGQFANFQLVPERNFAVVVLSNASPDGIPANQAIIRWALEHYLGVVDADPEPVLFDADRAPELFGVYDIDAMTMTCYAEGTQLYLECKVKPEIRAAAPDAEIPQDHPPFPFGLLPGDGDEYVITAGSFTGQRGFFSRDSEGTITGIDLAGRLFTRIS</sequence>
<evidence type="ECO:0000256" key="1">
    <source>
        <dbReference type="SAM" id="MobiDB-lite"/>
    </source>
</evidence>
<dbReference type="Proteomes" id="UP000466794">
    <property type="component" value="Unassembled WGS sequence"/>
</dbReference>
<dbReference type="PANTHER" id="PTHR46825:SF9">
    <property type="entry name" value="BETA-LACTAMASE-RELATED DOMAIN-CONTAINING PROTEIN"/>
    <property type="match status" value="1"/>
</dbReference>
<proteinExistence type="predicted"/>
<feature type="region of interest" description="Disordered" evidence="1">
    <location>
        <begin position="215"/>
        <end position="234"/>
    </location>
</feature>
<dbReference type="Pfam" id="PF00144">
    <property type="entry name" value="Beta-lactamase"/>
    <property type="match status" value="1"/>
</dbReference>
<reference evidence="3 4" key="1">
    <citation type="submission" date="2019-12" db="EMBL/GenBank/DDBJ databases">
        <title>Nocardia sp. nov. ET3-3 isolated from soil.</title>
        <authorList>
            <person name="Kanchanasin P."/>
            <person name="Tanasupawat S."/>
            <person name="Yuki M."/>
            <person name="Kudo T."/>
        </authorList>
    </citation>
    <scope>NUCLEOTIDE SEQUENCE [LARGE SCALE GENOMIC DNA]</scope>
    <source>
        <strain evidence="3 4">ET3-3</strain>
    </source>
</reference>
<feature type="domain" description="Beta-lactamase-related" evidence="2">
    <location>
        <begin position="13"/>
        <end position="332"/>
    </location>
</feature>
<gene>
    <name evidence="3" type="ORF">GPX89_39855</name>
</gene>
<dbReference type="RefSeq" id="WP_157392975.1">
    <property type="nucleotide sequence ID" value="NZ_WRPP01000013.1"/>
</dbReference>
<dbReference type="SUPFAM" id="SSF56601">
    <property type="entry name" value="beta-lactamase/transpeptidase-like"/>
    <property type="match status" value="1"/>
</dbReference>
<dbReference type="Gene3D" id="3.40.710.10">
    <property type="entry name" value="DD-peptidase/beta-lactamase superfamily"/>
    <property type="match status" value="1"/>
</dbReference>